<feature type="transmembrane region" description="Helical" evidence="6">
    <location>
        <begin position="249"/>
        <end position="266"/>
    </location>
</feature>
<protein>
    <recommendedName>
        <fullName evidence="7">Type II secretion system protein GspF domain-containing protein</fullName>
    </recommendedName>
</protein>
<dbReference type="OrthoDB" id="9803381at2"/>
<comment type="subcellular location">
    <subcellularLocation>
        <location evidence="1">Cell membrane</location>
        <topology evidence="1">Multi-pass membrane protein</topology>
    </subcellularLocation>
</comment>
<sequence>MILMISLLSGGLFYIIYSLLVNVWIGNQGEKGHLKKYYAYIKGEENRKHSLLERILKIDHDQRQYAFDTKKYLSYAVPISLGIFLFVVFFFRSWSFALVISLTGIFYPRFILKGLIEKRRKLLNYQLKEAMFSLSSSLRAGASLQKAIERSVSDLQRIYQNDKEAPILIEFRRMAEELKMGYSVEETLISFRDRVQIEDVDDFVNATLIAKTRGGNLTEILNNISKMISEKIEIKNEIEVMTSGKRMEASILSLMPIGIVGSLTLLSPEYMEPMYSTLIGKLLMFIGFILIAINYYVSKKIVDIEV</sequence>
<evidence type="ECO:0000256" key="2">
    <source>
        <dbReference type="ARBA" id="ARBA00022475"/>
    </source>
</evidence>
<evidence type="ECO:0000259" key="7">
    <source>
        <dbReference type="Pfam" id="PF00482"/>
    </source>
</evidence>
<feature type="domain" description="Type II secretion system protein GspF" evidence="7">
    <location>
        <begin position="133"/>
        <end position="263"/>
    </location>
</feature>
<comment type="caution">
    <text evidence="8">The sequence shown here is derived from an EMBL/GenBank/DDBJ whole genome shotgun (WGS) entry which is preliminary data.</text>
</comment>
<evidence type="ECO:0000256" key="6">
    <source>
        <dbReference type="SAM" id="Phobius"/>
    </source>
</evidence>
<keyword evidence="2" id="KW-1003">Cell membrane</keyword>
<evidence type="ECO:0000256" key="1">
    <source>
        <dbReference type="ARBA" id="ARBA00004651"/>
    </source>
</evidence>
<feature type="transmembrane region" description="Helical" evidence="6">
    <location>
        <begin position="278"/>
        <end position="297"/>
    </location>
</feature>
<evidence type="ECO:0000256" key="3">
    <source>
        <dbReference type="ARBA" id="ARBA00022692"/>
    </source>
</evidence>
<feature type="transmembrane region" description="Helical" evidence="6">
    <location>
        <begin position="97"/>
        <end position="116"/>
    </location>
</feature>
<dbReference type="AlphaFoldDB" id="A0A1D2YU14"/>
<feature type="transmembrane region" description="Helical" evidence="6">
    <location>
        <begin position="72"/>
        <end position="91"/>
    </location>
</feature>
<dbReference type="InterPro" id="IPR018076">
    <property type="entry name" value="T2SS_GspF_dom"/>
</dbReference>
<keyword evidence="9" id="KW-1185">Reference proteome</keyword>
<evidence type="ECO:0000256" key="5">
    <source>
        <dbReference type="ARBA" id="ARBA00023136"/>
    </source>
</evidence>
<evidence type="ECO:0000256" key="4">
    <source>
        <dbReference type="ARBA" id="ARBA00022989"/>
    </source>
</evidence>
<dbReference type="PANTHER" id="PTHR35007">
    <property type="entry name" value="INTEGRAL MEMBRANE PROTEIN-RELATED"/>
    <property type="match status" value="1"/>
</dbReference>
<organism evidence="8 9">
    <name type="scientific">Vulcanibacillus modesticaldus</name>
    <dbReference type="NCBI Taxonomy" id="337097"/>
    <lineage>
        <taxon>Bacteria</taxon>
        <taxon>Bacillati</taxon>
        <taxon>Bacillota</taxon>
        <taxon>Bacilli</taxon>
        <taxon>Bacillales</taxon>
        <taxon>Bacillaceae</taxon>
        <taxon>Vulcanibacillus</taxon>
    </lineage>
</organism>
<feature type="transmembrane region" description="Helical" evidence="6">
    <location>
        <begin position="6"/>
        <end position="25"/>
    </location>
</feature>
<evidence type="ECO:0000313" key="8">
    <source>
        <dbReference type="EMBL" id="OEF99141.1"/>
    </source>
</evidence>
<accession>A0A1D2YU14</accession>
<dbReference type="Pfam" id="PF00482">
    <property type="entry name" value="T2SSF"/>
    <property type="match status" value="1"/>
</dbReference>
<proteinExistence type="predicted"/>
<evidence type="ECO:0000313" key="9">
    <source>
        <dbReference type="Proteomes" id="UP000243739"/>
    </source>
</evidence>
<gene>
    <name evidence="8" type="ORF">BHF71_10075</name>
</gene>
<reference evidence="8 9" key="1">
    <citation type="submission" date="2016-09" db="EMBL/GenBank/DDBJ databases">
        <title>Draft genome sequence for the type strain of Vulcanibacillus modesticaldus BR, a strictly anaerobic, moderately thermophilic, and nitrate-reducing bacterium from deep sea-hydrothermal vents of the Mid-Atlantic Ridge.</title>
        <authorList>
            <person name="Abin C.A."/>
            <person name="Hollibaugh J.T."/>
        </authorList>
    </citation>
    <scope>NUCLEOTIDE SEQUENCE [LARGE SCALE GENOMIC DNA]</scope>
    <source>
        <strain evidence="8 9">BR</strain>
    </source>
</reference>
<name>A0A1D2YU14_9BACI</name>
<keyword evidence="4 6" id="KW-1133">Transmembrane helix</keyword>
<dbReference type="PANTHER" id="PTHR35007:SF1">
    <property type="entry name" value="PILUS ASSEMBLY PROTEIN"/>
    <property type="match status" value="1"/>
</dbReference>
<dbReference type="InterPro" id="IPR042094">
    <property type="entry name" value="T2SS_GspF_sf"/>
</dbReference>
<keyword evidence="5 6" id="KW-0472">Membrane</keyword>
<dbReference type="RefSeq" id="WP_069656988.1">
    <property type="nucleotide sequence ID" value="NZ_MIJF01000033.1"/>
</dbReference>
<dbReference type="Gene3D" id="1.20.81.30">
    <property type="entry name" value="Type II secretion system (T2SS), domain F"/>
    <property type="match status" value="1"/>
</dbReference>
<keyword evidence="3 6" id="KW-0812">Transmembrane</keyword>
<dbReference type="Proteomes" id="UP000243739">
    <property type="component" value="Unassembled WGS sequence"/>
</dbReference>
<dbReference type="EMBL" id="MIJF01000033">
    <property type="protein sequence ID" value="OEF99141.1"/>
    <property type="molecule type" value="Genomic_DNA"/>
</dbReference>
<dbReference type="STRING" id="337097.BHF71_10075"/>
<dbReference type="GO" id="GO:0005886">
    <property type="term" value="C:plasma membrane"/>
    <property type="evidence" value="ECO:0007669"/>
    <property type="project" value="UniProtKB-SubCell"/>
</dbReference>